<dbReference type="PANTHER" id="PTHR21192">
    <property type="entry name" value="NUCLEAR PROTEIN E3-3"/>
    <property type="match status" value="1"/>
</dbReference>
<evidence type="ECO:0000313" key="1">
    <source>
        <dbReference type="EMBL" id="MDR4125956.1"/>
    </source>
</evidence>
<dbReference type="SUPFAM" id="SSF64076">
    <property type="entry name" value="MTH938-like"/>
    <property type="match status" value="1"/>
</dbReference>
<evidence type="ECO:0000313" key="2">
    <source>
        <dbReference type="Proteomes" id="UP001232156"/>
    </source>
</evidence>
<accession>A0ABU1D698</accession>
<protein>
    <submittedName>
        <fullName evidence="1">MTH938/NDUFAF3 family protein</fullName>
    </submittedName>
</protein>
<comment type="caution">
    <text evidence="1">The sequence shown here is derived from an EMBL/GenBank/DDBJ whole genome shotgun (WGS) entry which is preliminary data.</text>
</comment>
<organism evidence="1 2">
    <name type="scientific">Yanghanlia caeni</name>
    <dbReference type="NCBI Taxonomy" id="3064283"/>
    <lineage>
        <taxon>Bacteria</taxon>
        <taxon>Pseudomonadati</taxon>
        <taxon>Pseudomonadota</taxon>
        <taxon>Betaproteobacteria</taxon>
        <taxon>Burkholderiales</taxon>
        <taxon>Alcaligenaceae</taxon>
        <taxon>Yanghanlia</taxon>
    </lineage>
</organism>
<keyword evidence="2" id="KW-1185">Reference proteome</keyword>
<dbReference type="Pfam" id="PF04430">
    <property type="entry name" value="DUF498"/>
    <property type="match status" value="1"/>
</dbReference>
<name>A0ABU1D698_9BURK</name>
<gene>
    <name evidence="1" type="ORF">Q8947_08160</name>
</gene>
<proteinExistence type="predicted"/>
<dbReference type="Gene3D" id="3.40.1230.10">
    <property type="entry name" value="MTH938-like"/>
    <property type="match status" value="1"/>
</dbReference>
<sequence length="146" mass="15468">MLLQKESNPGLNTVTAYGAGYIEINGASYRHPVRFSPEGPIEPWAIEDIAQLTLAALQEMAGVETAGSDPMAFLDDLPARATGNVEVVIIGTGSRQVMLSSALTTPLQRLGIGVEAMSTQAAARTYNILMSEGRRVVVALIPAQEV</sequence>
<reference evidence="1 2" key="1">
    <citation type="submission" date="2023-08" db="EMBL/GenBank/DDBJ databases">
        <title>Alcaligenaceae gen. nov., a novel taxon isolated from the sludge of Yixing Pesticide Factory.</title>
        <authorList>
            <person name="Ruan L."/>
        </authorList>
    </citation>
    <scope>NUCLEOTIDE SEQUENCE [LARGE SCALE GENOMIC DNA]</scope>
    <source>
        <strain evidence="1 2">LG-2</strain>
    </source>
</reference>
<dbReference type="RefSeq" id="WP_347286994.1">
    <property type="nucleotide sequence ID" value="NZ_JAUZQE010000015.1"/>
</dbReference>
<dbReference type="PANTHER" id="PTHR21192:SF2">
    <property type="entry name" value="NADH DEHYDROGENASE [UBIQUINONE] 1 ALPHA SUBCOMPLEX ASSEMBLY FACTOR 3"/>
    <property type="match status" value="1"/>
</dbReference>
<dbReference type="EMBL" id="JAUZQE010000015">
    <property type="protein sequence ID" value="MDR4125956.1"/>
    <property type="molecule type" value="Genomic_DNA"/>
</dbReference>
<dbReference type="Proteomes" id="UP001232156">
    <property type="component" value="Unassembled WGS sequence"/>
</dbReference>
<dbReference type="InterPro" id="IPR036748">
    <property type="entry name" value="MTH938-like_sf"/>
</dbReference>
<dbReference type="InterPro" id="IPR007523">
    <property type="entry name" value="NDUFAF3/AAMDC"/>
</dbReference>